<reference evidence="1" key="1">
    <citation type="submission" date="2022-05" db="EMBL/GenBank/DDBJ databases">
        <title>Comparative Genomics of Spacecraft Associated Microbes.</title>
        <authorList>
            <person name="Tran M.T."/>
            <person name="Wright A."/>
            <person name="Seuylemezian A."/>
            <person name="Eisen J."/>
            <person name="Coil D."/>
        </authorList>
    </citation>
    <scope>NUCLEOTIDE SEQUENCE</scope>
    <source>
        <strain evidence="1">FAIRING 10M-2.2</strain>
    </source>
</reference>
<protein>
    <submittedName>
        <fullName evidence="1">DUF1259 domain-containing protein</fullName>
    </submittedName>
</protein>
<organism evidence="1 2">
    <name type="scientific">Bacillus cytotoxicus</name>
    <dbReference type="NCBI Taxonomy" id="580165"/>
    <lineage>
        <taxon>Bacteria</taxon>
        <taxon>Bacillati</taxon>
        <taxon>Bacillota</taxon>
        <taxon>Bacilli</taxon>
        <taxon>Bacillales</taxon>
        <taxon>Bacillaceae</taxon>
        <taxon>Bacillus</taxon>
        <taxon>Bacillus cereus group</taxon>
    </lineage>
</organism>
<name>A0ACC6ABE3_9BACI</name>
<accession>A0ACC6ABE3</accession>
<evidence type="ECO:0000313" key="2">
    <source>
        <dbReference type="Proteomes" id="UP001202289"/>
    </source>
</evidence>
<keyword evidence="2" id="KW-1185">Reference proteome</keyword>
<proteinExistence type="predicted"/>
<dbReference type="EMBL" id="JAMBOP010000032">
    <property type="protein sequence ID" value="MCM3737973.1"/>
    <property type="molecule type" value="Genomic_DNA"/>
</dbReference>
<dbReference type="Proteomes" id="UP001202289">
    <property type="component" value="Unassembled WGS sequence"/>
</dbReference>
<sequence>MHNINLLCEQFATTLKGKSKIHQSSCSVSFHRNFKVFVQGKPSMSVVPVGAGFESLDQNGNSLNLGEIAVLQEEIPRFTQSITQQGIIVSAIHNHWLYMNPLIMYVHVQSVEPPLHFAKKLANSFSVLSSYPIADE</sequence>
<comment type="caution">
    <text evidence="1">The sequence shown here is derived from an EMBL/GenBank/DDBJ whole genome shotgun (WGS) entry which is preliminary data.</text>
</comment>
<gene>
    <name evidence="1" type="ORF">M3215_19835</name>
</gene>
<evidence type="ECO:0000313" key="1">
    <source>
        <dbReference type="EMBL" id="MCM3737973.1"/>
    </source>
</evidence>